<dbReference type="AlphaFoldDB" id="A0A0A9BTJ0"/>
<accession>A0A0A9BTJ0</accession>
<reference evidence="1" key="2">
    <citation type="journal article" date="2015" name="Data Brief">
        <title>Shoot transcriptome of the giant reed, Arundo donax.</title>
        <authorList>
            <person name="Barrero R.A."/>
            <person name="Guerrero F.D."/>
            <person name="Moolhuijzen P."/>
            <person name="Goolsby J.A."/>
            <person name="Tidwell J."/>
            <person name="Bellgard S.E."/>
            <person name="Bellgard M.I."/>
        </authorList>
    </citation>
    <scope>NUCLEOTIDE SEQUENCE</scope>
    <source>
        <tissue evidence="1">Shoot tissue taken approximately 20 cm above the soil surface</tissue>
    </source>
</reference>
<protein>
    <submittedName>
        <fullName evidence="1">Uncharacterized protein</fullName>
    </submittedName>
</protein>
<sequence length="35" mass="4130">MCLYPILQLKYLHFMCGFLASETLVHDMKTSPVWI</sequence>
<proteinExistence type="predicted"/>
<organism evidence="1">
    <name type="scientific">Arundo donax</name>
    <name type="common">Giant reed</name>
    <name type="synonym">Donax arundinaceus</name>
    <dbReference type="NCBI Taxonomy" id="35708"/>
    <lineage>
        <taxon>Eukaryota</taxon>
        <taxon>Viridiplantae</taxon>
        <taxon>Streptophyta</taxon>
        <taxon>Embryophyta</taxon>
        <taxon>Tracheophyta</taxon>
        <taxon>Spermatophyta</taxon>
        <taxon>Magnoliopsida</taxon>
        <taxon>Liliopsida</taxon>
        <taxon>Poales</taxon>
        <taxon>Poaceae</taxon>
        <taxon>PACMAD clade</taxon>
        <taxon>Arundinoideae</taxon>
        <taxon>Arundineae</taxon>
        <taxon>Arundo</taxon>
    </lineage>
</organism>
<reference evidence="1" key="1">
    <citation type="submission" date="2014-09" db="EMBL/GenBank/DDBJ databases">
        <authorList>
            <person name="Magalhaes I.L.F."/>
            <person name="Oliveira U."/>
            <person name="Santos F.R."/>
            <person name="Vidigal T.H.D.A."/>
            <person name="Brescovit A.D."/>
            <person name="Santos A.J."/>
        </authorList>
    </citation>
    <scope>NUCLEOTIDE SEQUENCE</scope>
    <source>
        <tissue evidence="1">Shoot tissue taken approximately 20 cm above the soil surface</tissue>
    </source>
</reference>
<name>A0A0A9BTJ0_ARUDO</name>
<evidence type="ECO:0000313" key="1">
    <source>
        <dbReference type="EMBL" id="JAD65518.1"/>
    </source>
</evidence>
<dbReference type="EMBL" id="GBRH01232377">
    <property type="protein sequence ID" value="JAD65518.1"/>
    <property type="molecule type" value="Transcribed_RNA"/>
</dbReference>